<keyword evidence="6 10" id="KW-0067">ATP-binding</keyword>
<dbReference type="PROSITE" id="PS00211">
    <property type="entry name" value="ABC_TRANSPORTER_1"/>
    <property type="match status" value="1"/>
</dbReference>
<evidence type="ECO:0000256" key="8">
    <source>
        <dbReference type="ARBA" id="ARBA00023136"/>
    </source>
</evidence>
<dbReference type="NCBIfam" id="NF002981">
    <property type="entry name" value="PRK03695.1"/>
    <property type="match status" value="1"/>
</dbReference>
<comment type="subcellular location">
    <subcellularLocation>
        <location evidence="10">Cell membrane</location>
        <topology evidence="10">Peripheral membrane protein</topology>
    </subcellularLocation>
</comment>
<evidence type="ECO:0000256" key="10">
    <source>
        <dbReference type="HAMAP-Rule" id="MF_01005"/>
    </source>
</evidence>
<keyword evidence="3 10" id="KW-1003">Cell membrane</keyword>
<keyword evidence="13" id="KW-1185">Reference proteome</keyword>
<keyword evidence="2 10" id="KW-0813">Transport</keyword>
<dbReference type="InterPro" id="IPR003439">
    <property type="entry name" value="ABC_transporter-like_ATP-bd"/>
</dbReference>
<keyword evidence="8 10" id="KW-0472">Membrane</keyword>
<evidence type="ECO:0000256" key="9">
    <source>
        <dbReference type="ARBA" id="ARBA00037066"/>
    </source>
</evidence>
<dbReference type="RefSeq" id="WP_039384074.1">
    <property type="nucleotide sequence ID" value="NZ_CP083448.1"/>
</dbReference>
<evidence type="ECO:0000313" key="12">
    <source>
        <dbReference type="EMBL" id="MBM0746289.1"/>
    </source>
</evidence>
<organism evidence="12 13">
    <name type="scientific">Pantoea eucrina</name>
    <dbReference type="NCBI Taxonomy" id="472693"/>
    <lineage>
        <taxon>Bacteria</taxon>
        <taxon>Pseudomonadati</taxon>
        <taxon>Pseudomonadota</taxon>
        <taxon>Gammaproteobacteria</taxon>
        <taxon>Enterobacterales</taxon>
        <taxon>Erwiniaceae</taxon>
        <taxon>Pantoea</taxon>
    </lineage>
</organism>
<dbReference type="Pfam" id="PF00005">
    <property type="entry name" value="ABC_tran"/>
    <property type="match status" value="1"/>
</dbReference>
<dbReference type="InterPro" id="IPR003593">
    <property type="entry name" value="AAA+_ATPase"/>
</dbReference>
<evidence type="ECO:0000256" key="1">
    <source>
        <dbReference type="ARBA" id="ARBA00006526"/>
    </source>
</evidence>
<evidence type="ECO:0000313" key="13">
    <source>
        <dbReference type="Proteomes" id="UP000809137"/>
    </source>
</evidence>
<evidence type="ECO:0000256" key="2">
    <source>
        <dbReference type="ARBA" id="ARBA00022448"/>
    </source>
</evidence>
<sequence>MLLACHGLSCPGRLAPLDLALARGEWVHLVGANGAGKSTLLEALSGLATPRGELLLNGTAVAALSGEALAQQRGWLPQQQPAPGAMPVWHYLQMHLPRGAGTELNNVLARLLSQLSLHHKLEIALTQLSGGEWQRVRLLAVILQIHPDINPQGSLLLLDEPMSALDVAQQQGVTRLLQQLCAAGIGVITSSHDLNHTLRYADRVWLLHQGELKYQGRAHEVLTAARLAPLFQTEVTEVDTPQGRLLLLS</sequence>
<keyword evidence="7 10" id="KW-1278">Translocase</keyword>
<dbReference type="Proteomes" id="UP000809137">
    <property type="component" value="Unassembled WGS sequence"/>
</dbReference>
<evidence type="ECO:0000256" key="7">
    <source>
        <dbReference type="ARBA" id="ARBA00022967"/>
    </source>
</evidence>
<dbReference type="PANTHER" id="PTHR42794">
    <property type="entry name" value="HEMIN IMPORT ATP-BINDING PROTEIN HMUV"/>
    <property type="match status" value="1"/>
</dbReference>
<evidence type="ECO:0000256" key="4">
    <source>
        <dbReference type="ARBA" id="ARBA00022519"/>
    </source>
</evidence>
<dbReference type="InterPro" id="IPR027417">
    <property type="entry name" value="P-loop_NTPase"/>
</dbReference>
<dbReference type="Gene3D" id="3.40.50.300">
    <property type="entry name" value="P-loop containing nucleotide triphosphate hydrolases"/>
    <property type="match status" value="1"/>
</dbReference>
<comment type="similarity">
    <text evidence="1">Belongs to the ABC transporter superfamily. Drug exporter-2 (TC 3.A.1.117) family.</text>
</comment>
<name>A0ABS1Z1K5_9GAMM</name>
<comment type="function">
    <text evidence="10">Part of the ABC transporter complex BtuCDF involved in vitamin B12 import. Responsible for energy coupling to the transport system.</text>
</comment>
<comment type="caution">
    <text evidence="12">The sequence shown here is derived from an EMBL/GenBank/DDBJ whole genome shotgun (WGS) entry which is preliminary data.</text>
</comment>
<dbReference type="PANTHER" id="PTHR42794:SF1">
    <property type="entry name" value="HEMIN IMPORT ATP-BINDING PROTEIN HMUV"/>
    <property type="match status" value="1"/>
</dbReference>
<evidence type="ECO:0000256" key="5">
    <source>
        <dbReference type="ARBA" id="ARBA00022741"/>
    </source>
</evidence>
<accession>A0ABS1Z1K5</accession>
<proteinExistence type="inferred from homology"/>
<evidence type="ECO:0000256" key="6">
    <source>
        <dbReference type="ARBA" id="ARBA00022840"/>
    </source>
</evidence>
<reference evidence="12 13" key="1">
    <citation type="submission" date="2021-01" db="EMBL/GenBank/DDBJ databases">
        <title>Complete genome sequence of Pantoea eucrina OB49, a heavy metal tolerant bacterium with PGPR potential isolated from wheat in Algeria.</title>
        <authorList>
            <person name="Lekired A."/>
            <person name="Ouzari I.H."/>
        </authorList>
    </citation>
    <scope>NUCLEOTIDE SEQUENCE [LARGE SCALE GENOMIC DNA]</scope>
    <source>
        <strain evidence="12 13">OB49</strain>
    </source>
</reference>
<dbReference type="InterPro" id="IPR023693">
    <property type="entry name" value="ABC_transptr_BtuD"/>
</dbReference>
<comment type="caution">
    <text evidence="10">Lacks conserved residue(s) required for the propagation of feature annotation.</text>
</comment>
<dbReference type="GeneID" id="84691105"/>
<protein>
    <recommendedName>
        <fullName evidence="10">Vitamin B12 import ATP-binding protein BtuD</fullName>
        <ecNumber evidence="10">7.6.2.8</ecNumber>
    </recommendedName>
    <alternativeName>
        <fullName evidence="10">Vitamin B12-transporting ATPase</fullName>
    </alternativeName>
</protein>
<comment type="function">
    <text evidence="9">Part of the ABC transporter complex HmuTUV involved in hemin import. Responsible for energy coupling to the transport system.</text>
</comment>
<dbReference type="SUPFAM" id="SSF52540">
    <property type="entry name" value="P-loop containing nucleoside triphosphate hydrolases"/>
    <property type="match status" value="1"/>
</dbReference>
<evidence type="ECO:0000256" key="3">
    <source>
        <dbReference type="ARBA" id="ARBA00022475"/>
    </source>
</evidence>
<feature type="domain" description="ABC transporter" evidence="11">
    <location>
        <begin position="3"/>
        <end position="234"/>
    </location>
</feature>
<evidence type="ECO:0000259" key="11">
    <source>
        <dbReference type="PROSITE" id="PS50893"/>
    </source>
</evidence>
<dbReference type="EMBL" id="JAFCXS010000001">
    <property type="protein sequence ID" value="MBM0746289.1"/>
    <property type="molecule type" value="Genomic_DNA"/>
</dbReference>
<dbReference type="PROSITE" id="PS50893">
    <property type="entry name" value="ABC_TRANSPORTER_2"/>
    <property type="match status" value="1"/>
</dbReference>
<comment type="catalytic activity">
    <reaction evidence="10">
        <text>an R-cob(III)alamin(out) + ATP + H2O = an R-cob(III)alamin(in) + ADP + phosphate + H(+)</text>
        <dbReference type="Rhea" id="RHEA:17873"/>
        <dbReference type="ChEBI" id="CHEBI:15377"/>
        <dbReference type="ChEBI" id="CHEBI:15378"/>
        <dbReference type="ChEBI" id="CHEBI:30616"/>
        <dbReference type="ChEBI" id="CHEBI:43474"/>
        <dbReference type="ChEBI" id="CHEBI:140785"/>
        <dbReference type="ChEBI" id="CHEBI:456216"/>
        <dbReference type="EC" id="7.6.2.8"/>
    </reaction>
</comment>
<comment type="subunit">
    <text evidence="10">The complex is composed of two ATP-binding proteins (BtuD), two transmembrane proteins (BtuC) and a solute-binding protein (BtuF).</text>
</comment>
<dbReference type="InterPro" id="IPR017871">
    <property type="entry name" value="ABC_transporter-like_CS"/>
</dbReference>
<keyword evidence="5 10" id="KW-0547">Nucleotide-binding</keyword>
<gene>
    <name evidence="10 12" type="primary">btuD</name>
    <name evidence="12" type="ORF">JJB79_02470</name>
</gene>
<dbReference type="GO" id="GO:0005524">
    <property type="term" value="F:ATP binding"/>
    <property type="evidence" value="ECO:0007669"/>
    <property type="project" value="UniProtKB-KW"/>
</dbReference>
<dbReference type="HAMAP" id="MF_01005">
    <property type="entry name" value="BtuD"/>
    <property type="match status" value="1"/>
</dbReference>
<dbReference type="SMART" id="SM00382">
    <property type="entry name" value="AAA"/>
    <property type="match status" value="1"/>
</dbReference>
<keyword evidence="4" id="KW-0997">Cell inner membrane</keyword>
<comment type="similarity">
    <text evidence="10">Belongs to the ABC transporter superfamily. Vitamin B12 importer (TC 3.A.1.13.1) family.</text>
</comment>
<dbReference type="EC" id="7.6.2.8" evidence="10"/>